<dbReference type="GO" id="GO:0003677">
    <property type="term" value="F:DNA binding"/>
    <property type="evidence" value="ECO:0007669"/>
    <property type="project" value="UniProtKB-UniRule"/>
</dbReference>
<keyword evidence="7" id="KW-1185">Reference proteome</keyword>
<keyword evidence="3" id="KW-0804">Transcription</keyword>
<proteinExistence type="predicted"/>
<dbReference type="AlphaFoldDB" id="A0A1M6V6C8"/>
<dbReference type="Gene3D" id="1.10.357.10">
    <property type="entry name" value="Tetracycline Repressor, domain 2"/>
    <property type="match status" value="1"/>
</dbReference>
<evidence type="ECO:0000259" key="5">
    <source>
        <dbReference type="PROSITE" id="PS50977"/>
    </source>
</evidence>
<dbReference type="Proteomes" id="UP000184301">
    <property type="component" value="Unassembled WGS sequence"/>
</dbReference>
<evidence type="ECO:0000313" key="6">
    <source>
        <dbReference type="EMBL" id="SHK76941.1"/>
    </source>
</evidence>
<evidence type="ECO:0000256" key="3">
    <source>
        <dbReference type="ARBA" id="ARBA00023163"/>
    </source>
</evidence>
<organism evidence="6 7">
    <name type="scientific">Hespellia stercorisuis DSM 15480</name>
    <dbReference type="NCBI Taxonomy" id="1121950"/>
    <lineage>
        <taxon>Bacteria</taxon>
        <taxon>Bacillati</taxon>
        <taxon>Bacillota</taxon>
        <taxon>Clostridia</taxon>
        <taxon>Lachnospirales</taxon>
        <taxon>Lachnospiraceae</taxon>
        <taxon>Hespellia</taxon>
    </lineage>
</organism>
<dbReference type="PANTHER" id="PTHR47506">
    <property type="entry name" value="TRANSCRIPTIONAL REGULATORY PROTEIN"/>
    <property type="match status" value="1"/>
</dbReference>
<evidence type="ECO:0000256" key="4">
    <source>
        <dbReference type="PROSITE-ProRule" id="PRU00335"/>
    </source>
</evidence>
<dbReference type="STRING" id="1121950.SAMN02745243_03695"/>
<dbReference type="Pfam" id="PF00440">
    <property type="entry name" value="TetR_N"/>
    <property type="match status" value="1"/>
</dbReference>
<reference evidence="6 7" key="1">
    <citation type="submission" date="2016-11" db="EMBL/GenBank/DDBJ databases">
        <authorList>
            <person name="Jaros S."/>
            <person name="Januszkiewicz K."/>
            <person name="Wedrychowicz H."/>
        </authorList>
    </citation>
    <scope>NUCLEOTIDE SEQUENCE [LARGE SCALE GENOMIC DNA]</scope>
    <source>
        <strain evidence="6 7">DSM 15480</strain>
    </source>
</reference>
<name>A0A1M6V6C8_9FIRM</name>
<keyword evidence="1" id="KW-0805">Transcription regulation</keyword>
<feature type="domain" description="HTH tetR-type" evidence="5">
    <location>
        <begin position="11"/>
        <end position="71"/>
    </location>
</feature>
<dbReference type="PROSITE" id="PS50977">
    <property type="entry name" value="HTH_TETR_2"/>
    <property type="match status" value="1"/>
</dbReference>
<dbReference type="InterPro" id="IPR001647">
    <property type="entry name" value="HTH_TetR"/>
</dbReference>
<evidence type="ECO:0000256" key="2">
    <source>
        <dbReference type="ARBA" id="ARBA00023125"/>
    </source>
</evidence>
<keyword evidence="2 4" id="KW-0238">DNA-binding</keyword>
<dbReference type="EMBL" id="FQZY01000084">
    <property type="protein sequence ID" value="SHK76941.1"/>
    <property type="molecule type" value="Genomic_DNA"/>
</dbReference>
<dbReference type="InterPro" id="IPR023772">
    <property type="entry name" value="DNA-bd_HTH_TetR-type_CS"/>
</dbReference>
<dbReference type="RefSeq" id="WP_073112989.1">
    <property type="nucleotide sequence ID" value="NZ_FQZY01000084.1"/>
</dbReference>
<dbReference type="SUPFAM" id="SSF46689">
    <property type="entry name" value="Homeodomain-like"/>
    <property type="match status" value="1"/>
</dbReference>
<evidence type="ECO:0000256" key="1">
    <source>
        <dbReference type="ARBA" id="ARBA00023015"/>
    </source>
</evidence>
<sequence>MARSFSEQERENIRNSILKVCKQNWTQYGYKKTSVNEMCRQVGISKGAFYLFFESKEVLFCEVLCLEQKKIYAAASEIMRKYRGKAGVAEALKLIYREYDRNNFLYNADSVDFTILMNKLSVEQKRNIEKSNDMSRKLFLKHPHLRLKVDEEVAVSVIYSLIMTIKNKEIFPDNHVEIYDFMVDHLIDDLYEE</sequence>
<dbReference type="OrthoDB" id="9812484at2"/>
<accession>A0A1M6V6C8</accession>
<feature type="DNA-binding region" description="H-T-H motif" evidence="4">
    <location>
        <begin position="34"/>
        <end position="53"/>
    </location>
</feature>
<gene>
    <name evidence="6" type="ORF">SAMN02745243_03695</name>
</gene>
<dbReference type="PROSITE" id="PS01081">
    <property type="entry name" value="HTH_TETR_1"/>
    <property type="match status" value="1"/>
</dbReference>
<dbReference type="InterPro" id="IPR009057">
    <property type="entry name" value="Homeodomain-like_sf"/>
</dbReference>
<evidence type="ECO:0000313" key="7">
    <source>
        <dbReference type="Proteomes" id="UP000184301"/>
    </source>
</evidence>
<dbReference type="PANTHER" id="PTHR47506:SF3">
    <property type="entry name" value="HTH-TYPE TRANSCRIPTIONAL REGULATOR LMRA"/>
    <property type="match status" value="1"/>
</dbReference>
<protein>
    <submittedName>
        <fullName evidence="6">Transcriptional regulator, TetR family</fullName>
    </submittedName>
</protein>